<name>A0ABX8ZND6_9SPHN</name>
<gene>
    <name evidence="1" type="ORF">K3148_03615</name>
</gene>
<organism evidence="1 2">
    <name type="scientific">Qipengyuania aurantiaca</name>
    <dbReference type="NCBI Taxonomy" id="2867233"/>
    <lineage>
        <taxon>Bacteria</taxon>
        <taxon>Pseudomonadati</taxon>
        <taxon>Pseudomonadota</taxon>
        <taxon>Alphaproteobacteria</taxon>
        <taxon>Sphingomonadales</taxon>
        <taxon>Erythrobacteraceae</taxon>
        <taxon>Qipengyuania</taxon>
    </lineage>
</organism>
<keyword evidence="2" id="KW-1185">Reference proteome</keyword>
<evidence type="ECO:0000313" key="2">
    <source>
        <dbReference type="Proteomes" id="UP000824281"/>
    </source>
</evidence>
<accession>A0ABX8ZND6</accession>
<proteinExistence type="predicted"/>
<dbReference type="EMBL" id="CP081295">
    <property type="protein sequence ID" value="QZD90492.1"/>
    <property type="molecule type" value="Genomic_DNA"/>
</dbReference>
<sequence length="55" mass="5445">MSALLEATNTSHRTLRLAVVAAALGVAGMFTAAATFAGSEAQAVETAPTVAAAQR</sequence>
<reference evidence="1 2" key="1">
    <citation type="submission" date="2021-08" db="EMBL/GenBank/DDBJ databases">
        <title>Comparative Genomics Analysis of the Genus Qipengyuania Reveals Extensive Genetic Diversity and Metabolic Versatility, Including the Description of Fifteen Novel Species.</title>
        <authorList>
            <person name="Liu Y."/>
        </authorList>
    </citation>
    <scope>NUCLEOTIDE SEQUENCE [LARGE SCALE GENOMIC DNA]</scope>
    <source>
        <strain evidence="1 2">1NDH13</strain>
    </source>
</reference>
<dbReference type="RefSeq" id="WP_221425960.1">
    <property type="nucleotide sequence ID" value="NZ_CP081295.1"/>
</dbReference>
<protein>
    <submittedName>
        <fullName evidence="1">Uncharacterized protein</fullName>
    </submittedName>
</protein>
<dbReference type="Proteomes" id="UP000824281">
    <property type="component" value="Chromosome"/>
</dbReference>
<evidence type="ECO:0000313" key="1">
    <source>
        <dbReference type="EMBL" id="QZD90492.1"/>
    </source>
</evidence>